<dbReference type="AlphaFoldDB" id="A0A6G4U575"/>
<evidence type="ECO:0000256" key="3">
    <source>
        <dbReference type="ARBA" id="ARBA00022448"/>
    </source>
</evidence>
<sequence length="215" mass="23541">MNVLLDHLPEFRDGFVGTLLLTLASAAFALVLGVLLAAFRVSPVPPLRWFGTVWVTLFRNTPLTLLFLVMWFVVPQIFDVGMSPWVKGLMALGLYTSSFVCEAVRSGINTVPFGQAEAARSLGMTFGQTLRMIVLPQATRTVIPPLSSIMIALTKNSAIAGAFSVTELFGVQKLLSDQGFAIAWIFLWVALAYLVITFAISGLFRLLESRLEVAR</sequence>
<dbReference type="GO" id="GO:0022857">
    <property type="term" value="F:transmembrane transporter activity"/>
    <property type="evidence" value="ECO:0007669"/>
    <property type="project" value="InterPro"/>
</dbReference>
<dbReference type="InterPro" id="IPR010065">
    <property type="entry name" value="AA_ABC_transptr_permease_3TM"/>
</dbReference>
<comment type="subcellular location">
    <subcellularLocation>
        <location evidence="1 9">Cell membrane</location>
        <topology evidence="1 9">Multi-pass membrane protein</topology>
    </subcellularLocation>
</comment>
<evidence type="ECO:0000256" key="8">
    <source>
        <dbReference type="ARBA" id="ARBA00023136"/>
    </source>
</evidence>
<evidence type="ECO:0000256" key="2">
    <source>
        <dbReference type="ARBA" id="ARBA00010072"/>
    </source>
</evidence>
<feature type="transmembrane region" description="Helical" evidence="9">
    <location>
        <begin position="51"/>
        <end position="74"/>
    </location>
</feature>
<dbReference type="PROSITE" id="PS50928">
    <property type="entry name" value="ABC_TM1"/>
    <property type="match status" value="1"/>
</dbReference>
<feature type="transmembrane region" description="Helical" evidence="9">
    <location>
        <begin position="181"/>
        <end position="207"/>
    </location>
</feature>
<protein>
    <submittedName>
        <fullName evidence="11">Amino acid ABC transporter permease</fullName>
    </submittedName>
</protein>
<dbReference type="InterPro" id="IPR035906">
    <property type="entry name" value="MetI-like_sf"/>
</dbReference>
<feature type="domain" description="ABC transmembrane type-1" evidence="10">
    <location>
        <begin position="15"/>
        <end position="204"/>
    </location>
</feature>
<accession>A0A6G4U575</accession>
<comment type="similarity">
    <text evidence="2">Belongs to the binding-protein-dependent transport system permease family. HisMQ subfamily.</text>
</comment>
<dbReference type="GO" id="GO:0043190">
    <property type="term" value="C:ATP-binding cassette (ABC) transporter complex"/>
    <property type="evidence" value="ECO:0007669"/>
    <property type="project" value="InterPro"/>
</dbReference>
<comment type="caution">
    <text evidence="11">The sequence shown here is derived from an EMBL/GenBank/DDBJ whole genome shotgun (WGS) entry which is preliminary data.</text>
</comment>
<organism evidence="11 12">
    <name type="scientific">Streptomyces coryli</name>
    <dbReference type="NCBI Taxonomy" id="1128680"/>
    <lineage>
        <taxon>Bacteria</taxon>
        <taxon>Bacillati</taxon>
        <taxon>Actinomycetota</taxon>
        <taxon>Actinomycetes</taxon>
        <taxon>Kitasatosporales</taxon>
        <taxon>Streptomycetaceae</taxon>
        <taxon>Streptomyces</taxon>
    </lineage>
</organism>
<dbReference type="GO" id="GO:0006865">
    <property type="term" value="P:amino acid transport"/>
    <property type="evidence" value="ECO:0007669"/>
    <property type="project" value="UniProtKB-KW"/>
</dbReference>
<evidence type="ECO:0000256" key="1">
    <source>
        <dbReference type="ARBA" id="ARBA00004651"/>
    </source>
</evidence>
<keyword evidence="7 9" id="KW-1133">Transmembrane helix</keyword>
<dbReference type="RefSeq" id="WP_165240679.1">
    <property type="nucleotide sequence ID" value="NZ_JAAKZV010000139.1"/>
</dbReference>
<keyword evidence="6" id="KW-0029">Amino-acid transport</keyword>
<dbReference type="Pfam" id="PF00528">
    <property type="entry name" value="BPD_transp_1"/>
    <property type="match status" value="1"/>
</dbReference>
<evidence type="ECO:0000313" key="11">
    <source>
        <dbReference type="EMBL" id="NGN67385.1"/>
    </source>
</evidence>
<dbReference type="NCBIfam" id="TIGR01726">
    <property type="entry name" value="HEQRo_perm_3TM"/>
    <property type="match status" value="1"/>
</dbReference>
<dbReference type="Proteomes" id="UP000481583">
    <property type="component" value="Unassembled WGS sequence"/>
</dbReference>
<dbReference type="PANTHER" id="PTHR30614">
    <property type="entry name" value="MEMBRANE COMPONENT OF AMINO ACID ABC TRANSPORTER"/>
    <property type="match status" value="1"/>
</dbReference>
<dbReference type="InterPro" id="IPR000515">
    <property type="entry name" value="MetI-like"/>
</dbReference>
<reference evidence="11 12" key="1">
    <citation type="submission" date="2020-02" db="EMBL/GenBank/DDBJ databases">
        <title>Whole-genome analyses of novel actinobacteria.</title>
        <authorList>
            <person name="Sahin N."/>
        </authorList>
    </citation>
    <scope>NUCLEOTIDE SEQUENCE [LARGE SCALE GENOMIC DNA]</scope>
    <source>
        <strain evidence="11 12">A7024</strain>
    </source>
</reference>
<dbReference type="EMBL" id="JAAKZV010000139">
    <property type="protein sequence ID" value="NGN67385.1"/>
    <property type="molecule type" value="Genomic_DNA"/>
</dbReference>
<evidence type="ECO:0000256" key="7">
    <source>
        <dbReference type="ARBA" id="ARBA00022989"/>
    </source>
</evidence>
<dbReference type="SUPFAM" id="SSF161098">
    <property type="entry name" value="MetI-like"/>
    <property type="match status" value="1"/>
</dbReference>
<evidence type="ECO:0000256" key="4">
    <source>
        <dbReference type="ARBA" id="ARBA00022475"/>
    </source>
</evidence>
<evidence type="ECO:0000256" key="9">
    <source>
        <dbReference type="RuleBase" id="RU363032"/>
    </source>
</evidence>
<keyword evidence="5 9" id="KW-0812">Transmembrane</keyword>
<evidence type="ECO:0000256" key="5">
    <source>
        <dbReference type="ARBA" id="ARBA00022692"/>
    </source>
</evidence>
<keyword evidence="4" id="KW-1003">Cell membrane</keyword>
<dbReference type="PANTHER" id="PTHR30614:SF37">
    <property type="entry name" value="AMINO-ACID ABC TRANSPORTER PERMEASE PROTEIN YHDX-RELATED"/>
    <property type="match status" value="1"/>
</dbReference>
<keyword evidence="12" id="KW-1185">Reference proteome</keyword>
<gene>
    <name evidence="11" type="ORF">G5C51_26205</name>
</gene>
<keyword evidence="3 9" id="KW-0813">Transport</keyword>
<evidence type="ECO:0000256" key="6">
    <source>
        <dbReference type="ARBA" id="ARBA00022970"/>
    </source>
</evidence>
<dbReference type="Gene3D" id="1.10.3720.10">
    <property type="entry name" value="MetI-like"/>
    <property type="match status" value="1"/>
</dbReference>
<name>A0A6G4U575_9ACTN</name>
<dbReference type="CDD" id="cd06261">
    <property type="entry name" value="TM_PBP2"/>
    <property type="match status" value="1"/>
</dbReference>
<dbReference type="InterPro" id="IPR043429">
    <property type="entry name" value="ArtM/GltK/GlnP/TcyL/YhdX-like"/>
</dbReference>
<proteinExistence type="inferred from homology"/>
<feature type="transmembrane region" description="Helical" evidence="9">
    <location>
        <begin position="15"/>
        <end position="39"/>
    </location>
</feature>
<evidence type="ECO:0000259" key="10">
    <source>
        <dbReference type="PROSITE" id="PS50928"/>
    </source>
</evidence>
<evidence type="ECO:0000313" key="12">
    <source>
        <dbReference type="Proteomes" id="UP000481583"/>
    </source>
</evidence>
<keyword evidence="8 9" id="KW-0472">Membrane</keyword>